<feature type="coiled-coil region" evidence="1">
    <location>
        <begin position="139"/>
        <end position="166"/>
    </location>
</feature>
<evidence type="ECO:0000256" key="1">
    <source>
        <dbReference type="SAM" id="Coils"/>
    </source>
</evidence>
<name>A0AAU9KDD5_9CILI</name>
<gene>
    <name evidence="2" type="ORF">BSTOLATCC_MIC65350</name>
</gene>
<keyword evidence="1" id="KW-0175">Coiled coil</keyword>
<sequence length="223" mass="27091">MVYTIRHKGFWDYAVGNGYYDRNFHNFIKKIEPPKEQTLFITRKNDSYFPFRYLHVYRTLKRASNQFFQGNELIQNVFTLSIRAMYQRVPEEMFTQRYGGWDMLVHKGERHWELMTYNQHPLQQDLYEMVNKYIHETQGEKSEEEKQRAEEILKKLETLTKAKKERLGLKPYETLEQQDLADTFDEVMKEERASRGSAHYVKPLEEVEAEDEKENPRRVSYFY</sequence>
<reference evidence="2" key="1">
    <citation type="submission" date="2021-09" db="EMBL/GenBank/DDBJ databases">
        <authorList>
            <consortium name="AG Swart"/>
            <person name="Singh M."/>
            <person name="Singh A."/>
            <person name="Seah K."/>
            <person name="Emmerich C."/>
        </authorList>
    </citation>
    <scope>NUCLEOTIDE SEQUENCE</scope>
    <source>
        <strain evidence="2">ATCC30299</strain>
    </source>
</reference>
<dbReference type="Proteomes" id="UP001162131">
    <property type="component" value="Unassembled WGS sequence"/>
</dbReference>
<dbReference type="EMBL" id="CAJZBQ010000063">
    <property type="protein sequence ID" value="CAG9336043.1"/>
    <property type="molecule type" value="Genomic_DNA"/>
</dbReference>
<comment type="caution">
    <text evidence="2">The sequence shown here is derived from an EMBL/GenBank/DDBJ whole genome shotgun (WGS) entry which is preliminary data.</text>
</comment>
<evidence type="ECO:0008006" key="4">
    <source>
        <dbReference type="Google" id="ProtNLM"/>
    </source>
</evidence>
<evidence type="ECO:0000313" key="3">
    <source>
        <dbReference type="Proteomes" id="UP001162131"/>
    </source>
</evidence>
<evidence type="ECO:0000313" key="2">
    <source>
        <dbReference type="EMBL" id="CAG9336043.1"/>
    </source>
</evidence>
<proteinExistence type="predicted"/>
<accession>A0AAU9KDD5</accession>
<dbReference type="AlphaFoldDB" id="A0AAU9KDD5"/>
<keyword evidence="3" id="KW-1185">Reference proteome</keyword>
<organism evidence="2 3">
    <name type="scientific">Blepharisma stoltei</name>
    <dbReference type="NCBI Taxonomy" id="1481888"/>
    <lineage>
        <taxon>Eukaryota</taxon>
        <taxon>Sar</taxon>
        <taxon>Alveolata</taxon>
        <taxon>Ciliophora</taxon>
        <taxon>Postciliodesmatophora</taxon>
        <taxon>Heterotrichea</taxon>
        <taxon>Heterotrichida</taxon>
        <taxon>Blepharismidae</taxon>
        <taxon>Blepharisma</taxon>
    </lineage>
</organism>
<protein>
    <recommendedName>
        <fullName evidence="4">Transposase-like Mu C-terminal domain-containing protein</fullName>
    </recommendedName>
</protein>